<dbReference type="InterPro" id="IPR009100">
    <property type="entry name" value="AcylCoA_DH/oxidase_NM_dom_sf"/>
</dbReference>
<evidence type="ECO:0000256" key="3">
    <source>
        <dbReference type="ARBA" id="ARBA00022630"/>
    </source>
</evidence>
<comment type="cofactor">
    <cofactor evidence="1 6">
        <name>FAD</name>
        <dbReference type="ChEBI" id="CHEBI:57692"/>
    </cofactor>
</comment>
<keyword evidence="11" id="KW-1185">Reference proteome</keyword>
<dbReference type="Pfam" id="PF00441">
    <property type="entry name" value="Acyl-CoA_dh_1"/>
    <property type="match status" value="1"/>
</dbReference>
<organism evidence="10 11">
    <name type="scientific">Solimonas fluminis</name>
    <dbReference type="NCBI Taxonomy" id="2086571"/>
    <lineage>
        <taxon>Bacteria</taxon>
        <taxon>Pseudomonadati</taxon>
        <taxon>Pseudomonadota</taxon>
        <taxon>Gammaproteobacteria</taxon>
        <taxon>Nevskiales</taxon>
        <taxon>Nevskiaceae</taxon>
        <taxon>Solimonas</taxon>
    </lineage>
</organism>
<dbReference type="OrthoDB" id="6138585at2"/>
<dbReference type="InterPro" id="IPR046373">
    <property type="entry name" value="Acyl-CoA_Oxase/DH_mid-dom_sf"/>
</dbReference>
<accession>A0A2S5TH11</accession>
<dbReference type="InterPro" id="IPR036250">
    <property type="entry name" value="AcylCo_DH-like_C"/>
</dbReference>
<evidence type="ECO:0000256" key="6">
    <source>
        <dbReference type="RuleBase" id="RU362125"/>
    </source>
</evidence>
<dbReference type="PANTHER" id="PTHR48083:SF28">
    <property type="entry name" value="ACYL-COA DEHYDROGENASE FAMILY PROTEIN (AFU_ORTHOLOGUE AFUA_6G10880)-RELATED"/>
    <property type="match status" value="1"/>
</dbReference>
<comment type="caution">
    <text evidence="10">The sequence shown here is derived from an EMBL/GenBank/DDBJ whole genome shotgun (WGS) entry which is preliminary data.</text>
</comment>
<dbReference type="SUPFAM" id="SSF47203">
    <property type="entry name" value="Acyl-CoA dehydrogenase C-terminal domain-like"/>
    <property type="match status" value="1"/>
</dbReference>
<evidence type="ECO:0000313" key="11">
    <source>
        <dbReference type="Proteomes" id="UP000238220"/>
    </source>
</evidence>
<dbReference type="FunFam" id="2.40.110.10:FF:000002">
    <property type="entry name" value="Acyl-CoA dehydrogenase fadE12"/>
    <property type="match status" value="1"/>
</dbReference>
<dbReference type="InterPro" id="IPR013786">
    <property type="entry name" value="AcylCoA_DH/ox_N"/>
</dbReference>
<dbReference type="RefSeq" id="WP_104230115.1">
    <property type="nucleotide sequence ID" value="NZ_PSNW01000004.1"/>
</dbReference>
<dbReference type="PANTHER" id="PTHR48083">
    <property type="entry name" value="MEDIUM-CHAIN SPECIFIC ACYL-COA DEHYDROGENASE, MITOCHONDRIAL-RELATED"/>
    <property type="match status" value="1"/>
</dbReference>
<comment type="similarity">
    <text evidence="2 6">Belongs to the acyl-CoA dehydrogenase family.</text>
</comment>
<dbReference type="GO" id="GO:0005737">
    <property type="term" value="C:cytoplasm"/>
    <property type="evidence" value="ECO:0007669"/>
    <property type="project" value="TreeGrafter"/>
</dbReference>
<proteinExistence type="inferred from homology"/>
<dbReference type="Gene3D" id="2.40.110.10">
    <property type="entry name" value="Butyryl-CoA Dehydrogenase, subunit A, domain 2"/>
    <property type="match status" value="1"/>
</dbReference>
<keyword evidence="5 6" id="KW-0560">Oxidoreductase</keyword>
<dbReference type="InterPro" id="IPR050741">
    <property type="entry name" value="Acyl-CoA_dehydrogenase"/>
</dbReference>
<dbReference type="GO" id="GO:0003995">
    <property type="term" value="F:acyl-CoA dehydrogenase activity"/>
    <property type="evidence" value="ECO:0007669"/>
    <property type="project" value="TreeGrafter"/>
</dbReference>
<dbReference type="Proteomes" id="UP000238220">
    <property type="component" value="Unassembled WGS sequence"/>
</dbReference>
<feature type="domain" description="Acyl-CoA dehydrogenase/oxidase N-terminal" evidence="9">
    <location>
        <begin position="10"/>
        <end position="122"/>
    </location>
</feature>
<evidence type="ECO:0000256" key="1">
    <source>
        <dbReference type="ARBA" id="ARBA00001974"/>
    </source>
</evidence>
<dbReference type="EMBL" id="PSNW01000004">
    <property type="protein sequence ID" value="PPE74227.1"/>
    <property type="molecule type" value="Genomic_DNA"/>
</dbReference>
<keyword evidence="3 6" id="KW-0285">Flavoprotein</keyword>
<evidence type="ECO:0000259" key="8">
    <source>
        <dbReference type="Pfam" id="PF02770"/>
    </source>
</evidence>
<dbReference type="FunFam" id="1.20.140.10:FF:000001">
    <property type="entry name" value="Acyl-CoA dehydrogenase"/>
    <property type="match status" value="1"/>
</dbReference>
<dbReference type="InterPro" id="IPR006091">
    <property type="entry name" value="Acyl-CoA_Oxase/DH_mid-dom"/>
</dbReference>
<evidence type="ECO:0000256" key="4">
    <source>
        <dbReference type="ARBA" id="ARBA00022827"/>
    </source>
</evidence>
<dbReference type="GO" id="GO:0033539">
    <property type="term" value="P:fatty acid beta-oxidation using acyl-CoA dehydrogenase"/>
    <property type="evidence" value="ECO:0007669"/>
    <property type="project" value="TreeGrafter"/>
</dbReference>
<dbReference type="Gene3D" id="1.10.540.10">
    <property type="entry name" value="Acyl-CoA dehydrogenase/oxidase, N-terminal domain"/>
    <property type="match status" value="1"/>
</dbReference>
<evidence type="ECO:0000259" key="7">
    <source>
        <dbReference type="Pfam" id="PF00441"/>
    </source>
</evidence>
<reference evidence="10 11" key="1">
    <citation type="submission" date="2018-02" db="EMBL/GenBank/DDBJ databases">
        <title>Genome sequencing of Solimonas sp. HR-BB.</title>
        <authorList>
            <person name="Lee Y."/>
            <person name="Jeon C.O."/>
        </authorList>
    </citation>
    <scope>NUCLEOTIDE SEQUENCE [LARGE SCALE GENOMIC DNA]</scope>
    <source>
        <strain evidence="10 11">HR-BB</strain>
    </source>
</reference>
<evidence type="ECO:0000256" key="2">
    <source>
        <dbReference type="ARBA" id="ARBA00009347"/>
    </source>
</evidence>
<feature type="domain" description="Acyl-CoA dehydrogenase/oxidase C-terminal" evidence="7">
    <location>
        <begin position="231"/>
        <end position="379"/>
    </location>
</feature>
<evidence type="ECO:0000313" key="10">
    <source>
        <dbReference type="EMBL" id="PPE74227.1"/>
    </source>
</evidence>
<protein>
    <submittedName>
        <fullName evidence="10">Acyl-CoA dehydrogenase</fullName>
    </submittedName>
</protein>
<name>A0A2S5TH11_9GAMM</name>
<dbReference type="Pfam" id="PF02771">
    <property type="entry name" value="Acyl-CoA_dh_N"/>
    <property type="match status" value="1"/>
</dbReference>
<dbReference type="InterPro" id="IPR009075">
    <property type="entry name" value="AcylCo_DH/oxidase_C"/>
</dbReference>
<dbReference type="InterPro" id="IPR037069">
    <property type="entry name" value="AcylCoA_DH/ox_N_sf"/>
</dbReference>
<dbReference type="GO" id="GO:0050660">
    <property type="term" value="F:flavin adenine dinucleotide binding"/>
    <property type="evidence" value="ECO:0007669"/>
    <property type="project" value="InterPro"/>
</dbReference>
<dbReference type="Gene3D" id="1.20.140.10">
    <property type="entry name" value="Butyryl-CoA Dehydrogenase, subunit A, domain 3"/>
    <property type="match status" value="1"/>
</dbReference>
<gene>
    <name evidence="10" type="ORF">C3942_09365</name>
</gene>
<evidence type="ECO:0000259" key="9">
    <source>
        <dbReference type="Pfam" id="PF02771"/>
    </source>
</evidence>
<dbReference type="Pfam" id="PF02770">
    <property type="entry name" value="Acyl-CoA_dh_M"/>
    <property type="match status" value="1"/>
</dbReference>
<sequence>MSKRPSPFYTEDHDTFRQQARRFVEKEVAPHIDAWEAAGELPRELHRKAAEAGLLQVCFPEDCGGIDVDPFYAIVLTEELARAGSGGLIASLMSHGIGTPPICKVGSKEQKARFAAPVLAGEKIAALAITEPGGGSDVANLRTAARREGDHYVINGAKTFITSGMRADFLTVAVRTGEPGLSGISLLVVEAGTPGFTRSPLQKMGWWCSDTASLYFDECRVPVANRIGPENAGFMAIMLNFNNERVGLIANALAFAQVCYDESLAYARERQTFGKPLIRNQVIRHKLVDMRTRIEAVRAQLDLLVWRITQGQMPVAELCMLKALATTSLEFVASEAMQIFGGAGYLRGAKVERIYRETKVLTIGGGSLEIMKDLAARQMGY</sequence>
<dbReference type="SUPFAM" id="SSF56645">
    <property type="entry name" value="Acyl-CoA dehydrogenase NM domain-like"/>
    <property type="match status" value="1"/>
</dbReference>
<evidence type="ECO:0000256" key="5">
    <source>
        <dbReference type="ARBA" id="ARBA00023002"/>
    </source>
</evidence>
<keyword evidence="4 6" id="KW-0274">FAD</keyword>
<dbReference type="AlphaFoldDB" id="A0A2S5TH11"/>
<feature type="domain" description="Acyl-CoA oxidase/dehydrogenase middle" evidence="8">
    <location>
        <begin position="126"/>
        <end position="219"/>
    </location>
</feature>